<dbReference type="PANTHER" id="PTHR47505:SF1">
    <property type="entry name" value="DNA UTILIZATION PROTEIN YHGH"/>
    <property type="match status" value="1"/>
</dbReference>
<dbReference type="InterPro" id="IPR000836">
    <property type="entry name" value="PRTase_dom"/>
</dbReference>
<reference evidence="2 3" key="1">
    <citation type="journal article" date="2016" name="Nat. Commun.">
        <title>Thousands of microbial genomes shed light on interconnected biogeochemical processes in an aquifer system.</title>
        <authorList>
            <person name="Anantharaman K."/>
            <person name="Brown C.T."/>
            <person name="Hug L.A."/>
            <person name="Sharon I."/>
            <person name="Castelle C.J."/>
            <person name="Probst A.J."/>
            <person name="Thomas B.C."/>
            <person name="Singh A."/>
            <person name="Wilkins M.J."/>
            <person name="Karaoz U."/>
            <person name="Brodie E.L."/>
            <person name="Williams K.H."/>
            <person name="Hubbard S.S."/>
            <person name="Banfield J.F."/>
        </authorList>
    </citation>
    <scope>NUCLEOTIDE SEQUENCE [LARGE SCALE GENOMIC DNA]</scope>
</reference>
<dbReference type="SUPFAM" id="SSF53271">
    <property type="entry name" value="PRTase-like"/>
    <property type="match status" value="1"/>
</dbReference>
<proteinExistence type="inferred from homology"/>
<dbReference type="STRING" id="1802399.A3E39_02105"/>
<dbReference type="Gene3D" id="3.40.50.2020">
    <property type="match status" value="1"/>
</dbReference>
<protein>
    <recommendedName>
        <fullName evidence="4">Phosphoribosyltransferase domain-containing protein</fullName>
    </recommendedName>
</protein>
<evidence type="ECO:0008006" key="4">
    <source>
        <dbReference type="Google" id="ProtNLM"/>
    </source>
</evidence>
<dbReference type="AlphaFoldDB" id="A0A1F7UJY9"/>
<accession>A0A1F7UJY9</accession>
<organism evidence="2 3">
    <name type="scientific">Candidatus Uhrbacteria bacterium RIFCSPHIGHO2_12_FULL_60_25</name>
    <dbReference type="NCBI Taxonomy" id="1802399"/>
    <lineage>
        <taxon>Bacteria</taxon>
        <taxon>Candidatus Uhriibacteriota</taxon>
    </lineage>
</organism>
<dbReference type="EMBL" id="MGEH01000028">
    <property type="protein sequence ID" value="OGL78579.1"/>
    <property type="molecule type" value="Genomic_DNA"/>
</dbReference>
<dbReference type="CDD" id="cd06223">
    <property type="entry name" value="PRTases_typeI"/>
    <property type="match status" value="1"/>
</dbReference>
<dbReference type="PANTHER" id="PTHR47505">
    <property type="entry name" value="DNA UTILIZATION PROTEIN YHGH"/>
    <property type="match status" value="1"/>
</dbReference>
<sequence>MTAVGADLESYLRDWSASFPWAGETTIAIQPMPLAPGRERHRGFNQAAWIAERMRVAWNIPGNRSALLARRPSTFAQADLTHDGRLRQANISGTFVATRRVVGPVLLVDDVVTTGSTAGEAAQILMQAGAPRVYLATLAVGK</sequence>
<dbReference type="Proteomes" id="UP000176603">
    <property type="component" value="Unassembled WGS sequence"/>
</dbReference>
<comment type="similarity">
    <text evidence="1">Belongs to the ComF/GntX family.</text>
</comment>
<gene>
    <name evidence="2" type="ORF">A3E39_02105</name>
</gene>
<dbReference type="InterPro" id="IPR029057">
    <property type="entry name" value="PRTase-like"/>
</dbReference>
<dbReference type="InterPro" id="IPR051910">
    <property type="entry name" value="ComF/GntX_DNA_util-trans"/>
</dbReference>
<name>A0A1F7UJY9_9BACT</name>
<evidence type="ECO:0000313" key="3">
    <source>
        <dbReference type="Proteomes" id="UP000176603"/>
    </source>
</evidence>
<comment type="caution">
    <text evidence="2">The sequence shown here is derived from an EMBL/GenBank/DDBJ whole genome shotgun (WGS) entry which is preliminary data.</text>
</comment>
<evidence type="ECO:0000256" key="1">
    <source>
        <dbReference type="ARBA" id="ARBA00008007"/>
    </source>
</evidence>
<evidence type="ECO:0000313" key="2">
    <source>
        <dbReference type="EMBL" id="OGL78579.1"/>
    </source>
</evidence>